<dbReference type="InterPro" id="IPR036909">
    <property type="entry name" value="Cyt_c-like_dom_sf"/>
</dbReference>
<comment type="subcellular location">
    <subcellularLocation>
        <location evidence="1">Membrane</location>
    </subcellularLocation>
</comment>
<feature type="binding site" description="covalent" evidence="9">
    <location>
        <position position="58"/>
    </location>
    <ligand>
        <name>heme c</name>
        <dbReference type="ChEBI" id="CHEBI:61717"/>
    </ligand>
</feature>
<evidence type="ECO:0000256" key="3">
    <source>
        <dbReference type="ARBA" id="ARBA00022617"/>
    </source>
</evidence>
<evidence type="ECO:0000256" key="11">
    <source>
        <dbReference type="SAM" id="SignalP"/>
    </source>
</evidence>
<evidence type="ECO:0000313" key="14">
    <source>
        <dbReference type="Proteomes" id="UP000266305"/>
    </source>
</evidence>
<keyword evidence="8 10" id="KW-0472">Membrane</keyword>
<evidence type="ECO:0000256" key="5">
    <source>
        <dbReference type="ARBA" id="ARBA00022723"/>
    </source>
</evidence>
<dbReference type="GO" id="GO:0020037">
    <property type="term" value="F:heme binding"/>
    <property type="evidence" value="ECO:0007669"/>
    <property type="project" value="InterPro"/>
</dbReference>
<dbReference type="Pfam" id="PF02167">
    <property type="entry name" value="Cytochrom_C1"/>
    <property type="match status" value="1"/>
</dbReference>
<evidence type="ECO:0000256" key="7">
    <source>
        <dbReference type="ARBA" id="ARBA00023004"/>
    </source>
</evidence>
<keyword evidence="3 9" id="KW-0349">Heme</keyword>
<dbReference type="RefSeq" id="WP_002722004.1">
    <property type="nucleotide sequence ID" value="NZ_BJXO01000004.1"/>
</dbReference>
<dbReference type="SUPFAM" id="SSF46626">
    <property type="entry name" value="Cytochrome c"/>
    <property type="match status" value="1"/>
</dbReference>
<evidence type="ECO:0000256" key="2">
    <source>
        <dbReference type="ARBA" id="ARBA00016165"/>
    </source>
</evidence>
<feature type="domain" description="Cytochrome c" evidence="12">
    <location>
        <begin position="45"/>
        <end position="164"/>
    </location>
</feature>
<evidence type="ECO:0000256" key="8">
    <source>
        <dbReference type="ARBA" id="ARBA00023136"/>
    </source>
</evidence>
<feature type="signal peptide" evidence="11">
    <location>
        <begin position="1"/>
        <end position="22"/>
    </location>
</feature>
<dbReference type="PROSITE" id="PS51007">
    <property type="entry name" value="CYTC"/>
    <property type="match status" value="1"/>
</dbReference>
<evidence type="ECO:0000256" key="9">
    <source>
        <dbReference type="PIRSR" id="PIRSR602326-1"/>
    </source>
</evidence>
<evidence type="ECO:0000256" key="1">
    <source>
        <dbReference type="ARBA" id="ARBA00004370"/>
    </source>
</evidence>
<dbReference type="Proteomes" id="UP000266305">
    <property type="component" value="Unassembled WGS sequence"/>
</dbReference>
<dbReference type="AlphaFoldDB" id="A0AAX1UPJ8"/>
<dbReference type="InterPro" id="IPR002326">
    <property type="entry name" value="Cyt_c1"/>
</dbReference>
<keyword evidence="5 9" id="KW-0479">Metal-binding</keyword>
<feature type="chain" id="PRO_5043656908" description="Cytochrome c1" evidence="11">
    <location>
        <begin position="23"/>
        <end position="285"/>
    </location>
</feature>
<sequence>MIRKLTLTAATALALSGGAAMAAGGGHVEDVPFSFEGPFGTFDQHQLQRGLQVYTEVCAACHGMKFVPIRSLSEPGGPELPEDQVRAYATQFTVTDEETGEDREGKPTDHFPHSALENAPDLSLMAKARAGFHGPMGTGISQLFNGIGGPEYIYSVLTGFPEEPPKCAEGHEPDGFYYNRAFQNGSVPDTCKDANGVKTTAGSWIAMPPPLMDDLVEYADGHDASVHAMAEDVSAFLMWAAEPKLMARKQAGFTAVMFLTVLSVLLYLTNKRLWAGVKGKKKTNV</sequence>
<organism evidence="13 14">
    <name type="scientific">Cereibacter sphaeroides</name>
    <name type="common">Rhodobacter sphaeroides</name>
    <dbReference type="NCBI Taxonomy" id="1063"/>
    <lineage>
        <taxon>Bacteria</taxon>
        <taxon>Pseudomonadati</taxon>
        <taxon>Pseudomonadota</taxon>
        <taxon>Alphaproteobacteria</taxon>
        <taxon>Rhodobacterales</taxon>
        <taxon>Paracoccaceae</taxon>
        <taxon>Cereibacter</taxon>
    </lineage>
</organism>
<dbReference type="GO" id="GO:0009055">
    <property type="term" value="F:electron transfer activity"/>
    <property type="evidence" value="ECO:0007669"/>
    <property type="project" value="InterPro"/>
</dbReference>
<feature type="transmembrane region" description="Helical" evidence="10">
    <location>
        <begin position="251"/>
        <end position="268"/>
    </location>
</feature>
<dbReference type="Gene3D" id="1.20.5.100">
    <property type="entry name" value="Cytochrome c1, transmembrane anchor, C-terminal"/>
    <property type="match status" value="1"/>
</dbReference>
<evidence type="ECO:0000256" key="6">
    <source>
        <dbReference type="ARBA" id="ARBA00022989"/>
    </source>
</evidence>
<dbReference type="EMBL" id="QWGP01000004">
    <property type="protein sequence ID" value="RHZ97048.1"/>
    <property type="molecule type" value="Genomic_DNA"/>
</dbReference>
<dbReference type="InterPro" id="IPR009056">
    <property type="entry name" value="Cyt_c-like_dom"/>
</dbReference>
<comment type="cofactor">
    <cofactor evidence="9">
        <name>heme c</name>
        <dbReference type="ChEBI" id="CHEBI:61717"/>
    </cofactor>
    <text evidence="9">Binds 1 heme c group covalently per subunit.</text>
</comment>
<feature type="binding site" description="covalent" evidence="9">
    <location>
        <position position="62"/>
    </location>
    <ligand>
        <name>heme c</name>
        <dbReference type="ChEBI" id="CHEBI:61717"/>
    </ligand>
</feature>
<keyword evidence="4 10" id="KW-0812">Transmembrane</keyword>
<feature type="binding site" description="covalent" evidence="9">
    <location>
        <position position="61"/>
    </location>
    <ligand>
        <name>heme c</name>
        <dbReference type="ChEBI" id="CHEBI:61717"/>
    </ligand>
</feature>
<protein>
    <recommendedName>
        <fullName evidence="2">Cytochrome c1</fullName>
    </recommendedName>
</protein>
<dbReference type="SMR" id="A0AAX1UPJ8"/>
<proteinExistence type="predicted"/>
<feature type="binding site" description="covalent" evidence="9">
    <location>
        <position position="207"/>
    </location>
    <ligand>
        <name>heme c</name>
        <dbReference type="ChEBI" id="CHEBI:61717"/>
    </ligand>
</feature>
<dbReference type="PANTHER" id="PTHR10266">
    <property type="entry name" value="CYTOCHROME C1"/>
    <property type="match status" value="1"/>
</dbReference>
<keyword evidence="11" id="KW-0732">Signal</keyword>
<dbReference type="GO" id="GO:0016020">
    <property type="term" value="C:membrane"/>
    <property type="evidence" value="ECO:0007669"/>
    <property type="project" value="UniProtKB-SubCell"/>
</dbReference>
<dbReference type="PANTHER" id="PTHR10266:SF3">
    <property type="entry name" value="CYTOCHROME C1, HEME PROTEIN, MITOCHONDRIAL"/>
    <property type="match status" value="1"/>
</dbReference>
<dbReference type="GeneID" id="67448163"/>
<name>A0AAX1UPJ8_CERSP</name>
<evidence type="ECO:0000256" key="10">
    <source>
        <dbReference type="SAM" id="Phobius"/>
    </source>
</evidence>
<evidence type="ECO:0000313" key="13">
    <source>
        <dbReference type="EMBL" id="RHZ97048.1"/>
    </source>
</evidence>
<evidence type="ECO:0000259" key="12">
    <source>
        <dbReference type="PROSITE" id="PS51007"/>
    </source>
</evidence>
<dbReference type="PRINTS" id="PR00603">
    <property type="entry name" value="CYTOCHROMEC1"/>
</dbReference>
<gene>
    <name evidence="13" type="ORF">D1114_06185</name>
</gene>
<evidence type="ECO:0000256" key="4">
    <source>
        <dbReference type="ARBA" id="ARBA00022692"/>
    </source>
</evidence>
<accession>A0AAX1UPJ8</accession>
<keyword evidence="7 9" id="KW-0408">Iron</keyword>
<dbReference type="GO" id="GO:0046872">
    <property type="term" value="F:metal ion binding"/>
    <property type="evidence" value="ECO:0007669"/>
    <property type="project" value="UniProtKB-KW"/>
</dbReference>
<keyword evidence="6 10" id="KW-1133">Transmembrane helix</keyword>
<reference evidence="13 14" key="1">
    <citation type="submission" date="2018-08" db="EMBL/GenBank/DDBJ databases">
        <title>Draft genome sequence of Rhodobacter sphaeroides FY.</title>
        <authorList>
            <person name="Rayyan A."/>
            <person name="Meyer T.E."/>
            <person name="Kyndt J.A."/>
        </authorList>
    </citation>
    <scope>NUCLEOTIDE SEQUENCE [LARGE SCALE GENOMIC DNA]</scope>
    <source>
        <strain evidence="13 14">FY</strain>
    </source>
</reference>
<comment type="caution">
    <text evidence="13">The sequence shown here is derived from an EMBL/GenBank/DDBJ whole genome shotgun (WGS) entry which is preliminary data.</text>
</comment>
<dbReference type="Gene3D" id="1.10.760.10">
    <property type="entry name" value="Cytochrome c-like domain"/>
    <property type="match status" value="1"/>
</dbReference>